<dbReference type="EMBL" id="LR899632">
    <property type="protein sequence ID" value="CAD7241264.1"/>
    <property type="molecule type" value="Genomic_DNA"/>
</dbReference>
<feature type="transmembrane region" description="Helical" evidence="5">
    <location>
        <begin position="20"/>
        <end position="44"/>
    </location>
</feature>
<dbReference type="AlphaFoldDB" id="A0A7R8X1X1"/>
<comment type="subcellular location">
    <subcellularLocation>
        <location evidence="1">Membrane</location>
        <topology evidence="1">Multi-pass membrane protein</topology>
    </subcellularLocation>
</comment>
<gene>
    <name evidence="6" type="ORF">DSTB1V02_LOCUS1264</name>
</gene>
<dbReference type="InterPro" id="IPR050579">
    <property type="entry name" value="PMP-22/EMP/MP20-like"/>
</dbReference>
<keyword evidence="2 5" id="KW-0812">Transmembrane</keyword>
<dbReference type="InterPro" id="IPR004031">
    <property type="entry name" value="PMP22/EMP/MP20/Claudin"/>
</dbReference>
<feature type="transmembrane region" description="Helical" evidence="5">
    <location>
        <begin position="207"/>
        <end position="229"/>
    </location>
</feature>
<dbReference type="EMBL" id="CAJPEV010000115">
    <property type="protein sequence ID" value="CAG0880812.1"/>
    <property type="molecule type" value="Genomic_DNA"/>
</dbReference>
<evidence type="ECO:0000256" key="5">
    <source>
        <dbReference type="SAM" id="Phobius"/>
    </source>
</evidence>
<dbReference type="GO" id="GO:0005886">
    <property type="term" value="C:plasma membrane"/>
    <property type="evidence" value="ECO:0007669"/>
    <property type="project" value="TreeGrafter"/>
</dbReference>
<sequence length="254" mass="29039">MALLRKAAAREVLFERRLILGVTISAFIAFIIWLVALSTDYWFVLDVPGGGLSSNDTVANGVFLRSRSGIWRLCTTRLWLRNNTITVIGGAIFISISESLYSSYHDFFPPKAEIPKNPDIDENILDYSRTEATFSVIAVFIMVLALGFSVYTFKQTRYMYKRLAGSLHCLAACSLLVVLEVVKHSMIYEEKNFPNVHPPGCYSYYGYSYLLAWVTFIFYLLAGLTFFYCSRKRKREKAPDEDWAIEDEPHIIGR</sequence>
<keyword evidence="7" id="KW-1185">Reference proteome</keyword>
<dbReference type="Pfam" id="PF13903">
    <property type="entry name" value="Claudin_2"/>
    <property type="match status" value="1"/>
</dbReference>
<evidence type="ECO:0000256" key="2">
    <source>
        <dbReference type="ARBA" id="ARBA00022692"/>
    </source>
</evidence>
<evidence type="ECO:0000256" key="4">
    <source>
        <dbReference type="ARBA" id="ARBA00023136"/>
    </source>
</evidence>
<dbReference type="PANTHER" id="PTHR10671">
    <property type="entry name" value="EPITHELIAL MEMBRANE PROTEIN-RELATED"/>
    <property type="match status" value="1"/>
</dbReference>
<name>A0A7R8X1X1_9CRUS</name>
<keyword evidence="3 5" id="KW-1133">Transmembrane helix</keyword>
<accession>A0A7R8X1X1</accession>
<dbReference type="OrthoDB" id="5917530at2759"/>
<feature type="transmembrane region" description="Helical" evidence="5">
    <location>
        <begin position="165"/>
        <end position="187"/>
    </location>
</feature>
<dbReference type="PANTHER" id="PTHR10671:SF82">
    <property type="entry name" value="GH19567P"/>
    <property type="match status" value="1"/>
</dbReference>
<proteinExistence type="predicted"/>
<evidence type="ECO:0000313" key="7">
    <source>
        <dbReference type="Proteomes" id="UP000677054"/>
    </source>
</evidence>
<feature type="transmembrane region" description="Helical" evidence="5">
    <location>
        <begin position="132"/>
        <end position="153"/>
    </location>
</feature>
<evidence type="ECO:0000313" key="6">
    <source>
        <dbReference type="EMBL" id="CAD7241264.1"/>
    </source>
</evidence>
<evidence type="ECO:0000256" key="3">
    <source>
        <dbReference type="ARBA" id="ARBA00022989"/>
    </source>
</evidence>
<protein>
    <submittedName>
        <fullName evidence="6">Uncharacterized protein</fullName>
    </submittedName>
</protein>
<dbReference type="Gene3D" id="1.20.140.150">
    <property type="match status" value="1"/>
</dbReference>
<reference evidence="6" key="1">
    <citation type="submission" date="2020-11" db="EMBL/GenBank/DDBJ databases">
        <authorList>
            <person name="Tran Van P."/>
        </authorList>
    </citation>
    <scope>NUCLEOTIDE SEQUENCE</scope>
</reference>
<dbReference type="Proteomes" id="UP000677054">
    <property type="component" value="Unassembled WGS sequence"/>
</dbReference>
<keyword evidence="4 5" id="KW-0472">Membrane</keyword>
<evidence type="ECO:0000256" key="1">
    <source>
        <dbReference type="ARBA" id="ARBA00004141"/>
    </source>
</evidence>
<organism evidence="6">
    <name type="scientific">Darwinula stevensoni</name>
    <dbReference type="NCBI Taxonomy" id="69355"/>
    <lineage>
        <taxon>Eukaryota</taxon>
        <taxon>Metazoa</taxon>
        <taxon>Ecdysozoa</taxon>
        <taxon>Arthropoda</taxon>
        <taxon>Crustacea</taxon>
        <taxon>Oligostraca</taxon>
        <taxon>Ostracoda</taxon>
        <taxon>Podocopa</taxon>
        <taxon>Podocopida</taxon>
        <taxon>Darwinulocopina</taxon>
        <taxon>Darwinuloidea</taxon>
        <taxon>Darwinulidae</taxon>
        <taxon>Darwinula</taxon>
    </lineage>
</organism>